<accession>A0AA47M9S3</accession>
<dbReference type="Proteomes" id="UP001174136">
    <property type="component" value="Unassembled WGS sequence"/>
</dbReference>
<evidence type="ECO:0000313" key="2">
    <source>
        <dbReference type="EMBL" id="KAK0136129.1"/>
    </source>
</evidence>
<feature type="region of interest" description="Disordered" evidence="1">
    <location>
        <begin position="97"/>
        <end position="124"/>
    </location>
</feature>
<comment type="caution">
    <text evidence="2">The sequence shown here is derived from an EMBL/GenBank/DDBJ whole genome shotgun (WGS) entry which is preliminary data.</text>
</comment>
<evidence type="ECO:0000256" key="1">
    <source>
        <dbReference type="SAM" id="MobiDB-lite"/>
    </source>
</evidence>
<evidence type="ECO:0000313" key="3">
    <source>
        <dbReference type="Proteomes" id="UP001174136"/>
    </source>
</evidence>
<keyword evidence="3" id="KW-1185">Reference proteome</keyword>
<proteinExistence type="predicted"/>
<name>A0AA47M9S3_MERPO</name>
<dbReference type="AlphaFoldDB" id="A0AA47M9S3"/>
<dbReference type="EMBL" id="JAOPHQ010005225">
    <property type="protein sequence ID" value="KAK0136129.1"/>
    <property type="molecule type" value="Genomic_DNA"/>
</dbReference>
<organism evidence="2 3">
    <name type="scientific">Merluccius polli</name>
    <name type="common">Benguela hake</name>
    <name type="synonym">Merluccius cadenati</name>
    <dbReference type="NCBI Taxonomy" id="89951"/>
    <lineage>
        <taxon>Eukaryota</taxon>
        <taxon>Metazoa</taxon>
        <taxon>Chordata</taxon>
        <taxon>Craniata</taxon>
        <taxon>Vertebrata</taxon>
        <taxon>Euteleostomi</taxon>
        <taxon>Actinopterygii</taxon>
        <taxon>Neopterygii</taxon>
        <taxon>Teleostei</taxon>
        <taxon>Neoteleostei</taxon>
        <taxon>Acanthomorphata</taxon>
        <taxon>Zeiogadaria</taxon>
        <taxon>Gadariae</taxon>
        <taxon>Gadiformes</taxon>
        <taxon>Gadoidei</taxon>
        <taxon>Merlucciidae</taxon>
        <taxon>Merluccius</taxon>
    </lineage>
</organism>
<protein>
    <submittedName>
        <fullName evidence="2">Inactive dual specificity phosphatase 27</fullName>
    </submittedName>
</protein>
<reference evidence="2" key="1">
    <citation type="journal article" date="2023" name="Front. Mar. Sci.">
        <title>A new Merluccius polli reference genome to investigate the effects of global change in West African waters.</title>
        <authorList>
            <person name="Mateo J.L."/>
            <person name="Blanco-Fernandez C."/>
            <person name="Garcia-Vazquez E."/>
            <person name="Machado-Schiaffino G."/>
        </authorList>
    </citation>
    <scope>NUCLEOTIDE SEQUENCE</scope>
    <source>
        <strain evidence="2">C29</strain>
        <tissue evidence="2">Fin</tissue>
    </source>
</reference>
<gene>
    <name evidence="2" type="primary">dusp27_3</name>
    <name evidence="2" type="ORF">N1851_027978</name>
</gene>
<sequence>MEVCLASTWILAHKHRCWKIQVLDPTNSHYSDYRRSLTVSDPSGESSMLLSFQITLIEFFVSFNNEDICKTAPSARQNIPTGKRGIAVAMASERESEGHVTLQSGDADRDEEAGDVTSIQSHYLRSPSPSNFSMVSESRFSMISGSDAESIFMEPIHLSSAIAAKQIINEGEVNLSRVVRLSVLKVGSDGSEATLIFREKLK</sequence>